<dbReference type="PANTHER" id="PTHR21716:SF53">
    <property type="entry name" value="PERMEASE PERM-RELATED"/>
    <property type="match status" value="1"/>
</dbReference>
<feature type="transmembrane region" description="Helical" evidence="8">
    <location>
        <begin position="51"/>
        <end position="80"/>
    </location>
</feature>
<dbReference type="InterPro" id="IPR002549">
    <property type="entry name" value="AI-2E-like"/>
</dbReference>
<accession>A0A1W6NXM1</accession>
<evidence type="ECO:0000256" key="8">
    <source>
        <dbReference type="SAM" id="Phobius"/>
    </source>
</evidence>
<proteinExistence type="inferred from homology"/>
<comment type="subcellular location">
    <subcellularLocation>
        <location evidence="1">Cell membrane</location>
        <topology evidence="1">Multi-pass membrane protein</topology>
    </subcellularLocation>
</comment>
<evidence type="ECO:0000313" key="9">
    <source>
        <dbReference type="EMBL" id="ARO13988.1"/>
    </source>
</evidence>
<evidence type="ECO:0000256" key="7">
    <source>
        <dbReference type="ARBA" id="ARBA00023136"/>
    </source>
</evidence>
<comment type="similarity">
    <text evidence="2">Belongs to the autoinducer-2 exporter (AI-2E) (TC 2.A.86) family.</text>
</comment>
<organism evidence="9 10">
    <name type="scientific">Ketogulonicigenium robustum</name>
    <dbReference type="NCBI Taxonomy" id="92947"/>
    <lineage>
        <taxon>Bacteria</taxon>
        <taxon>Pseudomonadati</taxon>
        <taxon>Pseudomonadota</taxon>
        <taxon>Alphaproteobacteria</taxon>
        <taxon>Rhodobacterales</taxon>
        <taxon>Roseobacteraceae</taxon>
        <taxon>Ketogulonicigenium</taxon>
    </lineage>
</organism>
<name>A0A1W6NXM1_9RHOB</name>
<dbReference type="RefSeq" id="WP_236951402.1">
    <property type="nucleotide sequence ID" value="NZ_CP019937.1"/>
</dbReference>
<evidence type="ECO:0000256" key="3">
    <source>
        <dbReference type="ARBA" id="ARBA00022448"/>
    </source>
</evidence>
<keyword evidence="6 8" id="KW-1133">Transmembrane helix</keyword>
<dbReference type="STRING" id="92947.BVG79_00636"/>
<keyword evidence="4" id="KW-1003">Cell membrane</keyword>
<dbReference type="AlphaFoldDB" id="A0A1W6NXM1"/>
<reference evidence="9 10" key="1">
    <citation type="submission" date="2017-02" db="EMBL/GenBank/DDBJ databases">
        <title>Ketogulonicigenium robustum SPU B003 Genome sequencing and assembly.</title>
        <authorList>
            <person name="Li Y."/>
            <person name="Liu L."/>
            <person name="Wang C."/>
            <person name="Zhang M."/>
            <person name="Zhang T."/>
            <person name="Zhang Y."/>
        </authorList>
    </citation>
    <scope>NUCLEOTIDE SEQUENCE [LARGE SCALE GENOMIC DNA]</scope>
    <source>
        <strain evidence="9 10">SPU_B003</strain>
    </source>
</reference>
<keyword evidence="3" id="KW-0813">Transport</keyword>
<evidence type="ECO:0000256" key="5">
    <source>
        <dbReference type="ARBA" id="ARBA00022692"/>
    </source>
</evidence>
<protein>
    <submittedName>
        <fullName evidence="9">Lipocalin-related protein and Bos/Can/Equ allergen</fullName>
    </submittedName>
</protein>
<evidence type="ECO:0000256" key="1">
    <source>
        <dbReference type="ARBA" id="ARBA00004651"/>
    </source>
</evidence>
<keyword evidence="7 8" id="KW-0472">Membrane</keyword>
<gene>
    <name evidence="9" type="ORF">BVG79_00636</name>
</gene>
<sequence length="353" mass="38290">MQKQAIYWLLATVVFIALLYTVSGVLLPFVLGAAIAYLLDPVADKMERWGLSRVWAVSIISLVALLVVVIAILIIVPMLINQALQLVNSMPRFAEQFINWAREAFPELSDEQSTMRQTLNQTLTNIANAIQARGGEVIGSVVGSAMSVVSIAMVMFVAPVVAFYLLLDWDRMVSHVDELIPPRNRTVVRQIFSDIDHTLSAFIRGQGLVCVILGAFYAVTLMLAGLNFGMVIGFGAGMVSFIPYVGTLVGGVAAIGLGLYQFWGDWLHVGLIIAIFLIGQFLEGNVLVPKLMGGSVGLHPVWLIFAISVFGALFGFVGMLVAVPVAAVLGVLIRFTLQKYKEGPMYRGPSDTV</sequence>
<keyword evidence="10" id="KW-1185">Reference proteome</keyword>
<evidence type="ECO:0000256" key="4">
    <source>
        <dbReference type="ARBA" id="ARBA00022475"/>
    </source>
</evidence>
<keyword evidence="5 8" id="KW-0812">Transmembrane</keyword>
<feature type="transmembrane region" description="Helical" evidence="8">
    <location>
        <begin position="145"/>
        <end position="167"/>
    </location>
</feature>
<feature type="transmembrane region" description="Helical" evidence="8">
    <location>
        <begin position="241"/>
        <end position="259"/>
    </location>
</feature>
<dbReference type="PANTHER" id="PTHR21716">
    <property type="entry name" value="TRANSMEMBRANE PROTEIN"/>
    <property type="match status" value="1"/>
</dbReference>
<dbReference type="KEGG" id="kro:BVG79_00636"/>
<evidence type="ECO:0000256" key="2">
    <source>
        <dbReference type="ARBA" id="ARBA00009773"/>
    </source>
</evidence>
<feature type="transmembrane region" description="Helical" evidence="8">
    <location>
        <begin position="208"/>
        <end position="235"/>
    </location>
</feature>
<dbReference type="Proteomes" id="UP000242447">
    <property type="component" value="Chromosome"/>
</dbReference>
<feature type="transmembrane region" description="Helical" evidence="8">
    <location>
        <begin position="266"/>
        <end position="282"/>
    </location>
</feature>
<evidence type="ECO:0000313" key="10">
    <source>
        <dbReference type="Proteomes" id="UP000242447"/>
    </source>
</evidence>
<dbReference type="GO" id="GO:0055085">
    <property type="term" value="P:transmembrane transport"/>
    <property type="evidence" value="ECO:0007669"/>
    <property type="project" value="TreeGrafter"/>
</dbReference>
<dbReference type="EMBL" id="CP019937">
    <property type="protein sequence ID" value="ARO13988.1"/>
    <property type="molecule type" value="Genomic_DNA"/>
</dbReference>
<dbReference type="GO" id="GO:0005886">
    <property type="term" value="C:plasma membrane"/>
    <property type="evidence" value="ECO:0007669"/>
    <property type="project" value="UniProtKB-SubCell"/>
</dbReference>
<feature type="transmembrane region" description="Helical" evidence="8">
    <location>
        <begin position="6"/>
        <end position="39"/>
    </location>
</feature>
<dbReference type="Pfam" id="PF01594">
    <property type="entry name" value="AI-2E_transport"/>
    <property type="match status" value="1"/>
</dbReference>
<feature type="transmembrane region" description="Helical" evidence="8">
    <location>
        <begin position="302"/>
        <end position="335"/>
    </location>
</feature>
<evidence type="ECO:0000256" key="6">
    <source>
        <dbReference type="ARBA" id="ARBA00022989"/>
    </source>
</evidence>